<dbReference type="PANTHER" id="PTHR30399:SF1">
    <property type="entry name" value="UTP PYROPHOSPHATASE"/>
    <property type="match status" value="1"/>
</dbReference>
<evidence type="ECO:0000256" key="1">
    <source>
        <dbReference type="SAM" id="MobiDB-lite"/>
    </source>
</evidence>
<feature type="region of interest" description="Disordered" evidence="1">
    <location>
        <begin position="1"/>
        <end position="20"/>
    </location>
</feature>
<sequence>MAGDYRNKSSHMNDPYLPGDPPIPLIIRRSGRARRISLRISQLDGRVTLTLPDRVPEREAIHFAQEKEAWIRKHLANRTGNVDVGHGVVVPIGGIPHQVTEGAGRRISFAQGQVHVPGAVDRVGKRLGAHLKALARTRLAEASDHYAERLGKPYAAITLRDTRSRWGSCTAQGRLMYSWRLILAPPEVLDYVAAHEVAHLAQMNHSPAFWAEVERIYGDYAAARAWLRREGSSLHRYRFG</sequence>
<feature type="domain" description="YgjP-like metallopeptidase" evidence="2">
    <location>
        <begin position="34"/>
        <end position="229"/>
    </location>
</feature>
<evidence type="ECO:0000313" key="3">
    <source>
        <dbReference type="EMBL" id="AEI92233.1"/>
    </source>
</evidence>
<dbReference type="HOGENOM" id="CLU_065947_2_1_5"/>
<accession>F7ZFP3</accession>
<organism evidence="3 4">
    <name type="scientific">Roseobacter litoralis (strain ATCC 49566 / DSM 6996 / JCM 21268 / NBRC 15278 / OCh 149)</name>
    <dbReference type="NCBI Taxonomy" id="391595"/>
    <lineage>
        <taxon>Bacteria</taxon>
        <taxon>Pseudomonadati</taxon>
        <taxon>Pseudomonadota</taxon>
        <taxon>Alphaproteobacteria</taxon>
        <taxon>Rhodobacterales</taxon>
        <taxon>Roseobacteraceae</taxon>
        <taxon>Roseobacter</taxon>
    </lineage>
</organism>
<dbReference type="CDD" id="cd07344">
    <property type="entry name" value="M48_yhfN_like"/>
    <property type="match status" value="1"/>
</dbReference>
<name>F7ZFP3_ROSLO</name>
<dbReference type="EMBL" id="CP002623">
    <property type="protein sequence ID" value="AEI92233.1"/>
    <property type="molecule type" value="Genomic_DNA"/>
</dbReference>
<reference evidence="3 4" key="1">
    <citation type="journal article" date="2011" name="BMC Genomics">
        <title>Comparative genome analysis and genome-guided physiological analysis of Roseobacter litoralis.</title>
        <authorList>
            <person name="Kalhoefer D."/>
            <person name="Thole S."/>
            <person name="Voget S."/>
            <person name="Lehmann R."/>
            <person name="Liesegang H."/>
            <person name="Wollher A."/>
            <person name="Daniel R."/>
            <person name="Simon M."/>
            <person name="Brinkhoff T."/>
        </authorList>
    </citation>
    <scope>NUCLEOTIDE SEQUENCE [LARGE SCALE GENOMIC DNA]</scope>
    <source>
        <strain evidence="4">ATCC 49566 / DSM 6996 / JCM 21268 / NBRC 15278 / OCh 149</strain>
    </source>
</reference>
<dbReference type="KEGG" id="rli:RLO149_c002020"/>
<dbReference type="InterPro" id="IPR002725">
    <property type="entry name" value="YgjP-like_metallopeptidase"/>
</dbReference>
<dbReference type="Gene3D" id="3.30.2010.10">
    <property type="entry name" value="Metalloproteases ('zincins'), catalytic domain"/>
    <property type="match status" value="1"/>
</dbReference>
<evidence type="ECO:0000259" key="2">
    <source>
        <dbReference type="Pfam" id="PF01863"/>
    </source>
</evidence>
<evidence type="ECO:0000313" key="4">
    <source>
        <dbReference type="Proteomes" id="UP000001353"/>
    </source>
</evidence>
<dbReference type="PANTHER" id="PTHR30399">
    <property type="entry name" value="UNCHARACTERIZED PROTEIN YGJP"/>
    <property type="match status" value="1"/>
</dbReference>
<dbReference type="STRING" id="391595.RLO149_c002020"/>
<dbReference type="AlphaFoldDB" id="F7ZFP3"/>
<gene>
    <name evidence="3" type="ordered locus">RLO149_c002020</name>
</gene>
<proteinExistence type="predicted"/>
<dbReference type="eggNOG" id="COG1451">
    <property type="taxonomic scope" value="Bacteria"/>
</dbReference>
<dbReference type="InterPro" id="IPR053136">
    <property type="entry name" value="UTP_pyrophosphatase-like"/>
</dbReference>
<dbReference type="Proteomes" id="UP000001353">
    <property type="component" value="Chromosome"/>
</dbReference>
<keyword evidence="4" id="KW-1185">Reference proteome</keyword>
<dbReference type="Pfam" id="PF01863">
    <property type="entry name" value="YgjP-like"/>
    <property type="match status" value="1"/>
</dbReference>
<protein>
    <recommendedName>
        <fullName evidence="2">YgjP-like metallopeptidase domain-containing protein</fullName>
    </recommendedName>
</protein>